<evidence type="ECO:0000313" key="1">
    <source>
        <dbReference type="EMBL" id="KAJ0011485.1"/>
    </source>
</evidence>
<keyword evidence="2" id="KW-1185">Reference proteome</keyword>
<dbReference type="Proteomes" id="UP001163603">
    <property type="component" value="Chromosome 14"/>
</dbReference>
<comment type="caution">
    <text evidence="1">The sequence shown here is derived from an EMBL/GenBank/DDBJ whole genome shotgun (WGS) entry which is preliminary data.</text>
</comment>
<dbReference type="EMBL" id="CM047749">
    <property type="protein sequence ID" value="KAJ0011485.1"/>
    <property type="molecule type" value="Genomic_DNA"/>
</dbReference>
<proteinExistence type="predicted"/>
<reference evidence="2" key="1">
    <citation type="journal article" date="2023" name="G3 (Bethesda)">
        <title>Genome assembly and association tests identify interacting loci associated with vigor, precocity, and sex in interspecific pistachio rootstocks.</title>
        <authorList>
            <person name="Palmer W."/>
            <person name="Jacygrad E."/>
            <person name="Sagayaradj S."/>
            <person name="Cavanaugh K."/>
            <person name="Han R."/>
            <person name="Bertier L."/>
            <person name="Beede B."/>
            <person name="Kafkas S."/>
            <person name="Golino D."/>
            <person name="Preece J."/>
            <person name="Michelmore R."/>
        </authorList>
    </citation>
    <scope>NUCLEOTIDE SEQUENCE [LARGE SCALE GENOMIC DNA]</scope>
</reference>
<evidence type="ECO:0000313" key="2">
    <source>
        <dbReference type="Proteomes" id="UP001163603"/>
    </source>
</evidence>
<sequence>MKSYGEKIIDEIVVAKILRSLTPKFEHVVAVIEESHDLFDFSFAELMSSLQAHEERLNISHEKNEEKAFQVKVDSS</sequence>
<protein>
    <submittedName>
        <fullName evidence="1">Uncharacterized protein</fullName>
    </submittedName>
</protein>
<name>A0ACC0X817_9ROSI</name>
<accession>A0ACC0X817</accession>
<gene>
    <name evidence="1" type="ORF">Pint_33072</name>
</gene>
<organism evidence="1 2">
    <name type="scientific">Pistacia integerrima</name>
    <dbReference type="NCBI Taxonomy" id="434235"/>
    <lineage>
        <taxon>Eukaryota</taxon>
        <taxon>Viridiplantae</taxon>
        <taxon>Streptophyta</taxon>
        <taxon>Embryophyta</taxon>
        <taxon>Tracheophyta</taxon>
        <taxon>Spermatophyta</taxon>
        <taxon>Magnoliopsida</taxon>
        <taxon>eudicotyledons</taxon>
        <taxon>Gunneridae</taxon>
        <taxon>Pentapetalae</taxon>
        <taxon>rosids</taxon>
        <taxon>malvids</taxon>
        <taxon>Sapindales</taxon>
        <taxon>Anacardiaceae</taxon>
        <taxon>Pistacia</taxon>
    </lineage>
</organism>